<dbReference type="Pfam" id="PF13483">
    <property type="entry name" value="Lactamase_B_3"/>
    <property type="match status" value="1"/>
</dbReference>
<dbReference type="Proteomes" id="UP000767446">
    <property type="component" value="Unassembled WGS sequence"/>
</dbReference>
<organism evidence="1 2">
    <name type="scientific">Gomphosphaeria aponina SAG 52.96 = DSM 107014</name>
    <dbReference type="NCBI Taxonomy" id="1521640"/>
    <lineage>
        <taxon>Bacteria</taxon>
        <taxon>Bacillati</taxon>
        <taxon>Cyanobacteriota</taxon>
        <taxon>Cyanophyceae</taxon>
        <taxon>Oscillatoriophycideae</taxon>
        <taxon>Chroococcales</taxon>
        <taxon>Gomphosphaeriaceae</taxon>
        <taxon>Gomphosphaeria</taxon>
    </lineage>
</organism>
<evidence type="ECO:0000313" key="2">
    <source>
        <dbReference type="Proteomes" id="UP000767446"/>
    </source>
</evidence>
<gene>
    <name evidence="1" type="ORF">DSM107014_15320</name>
</gene>
<comment type="caution">
    <text evidence="1">The sequence shown here is derived from an EMBL/GenBank/DDBJ whole genome shotgun (WGS) entry which is preliminary data.</text>
</comment>
<dbReference type="PANTHER" id="PTHR39189">
    <property type="entry name" value="UPF0173 METAL-DEPENDENT HYDROLASE YTKL"/>
    <property type="match status" value="1"/>
</dbReference>
<protein>
    <submittedName>
        <fullName evidence="1">MBL fold metallo-hydrolase</fullName>
    </submittedName>
</protein>
<sequence>MKRRELIRYAGVSLLTVMASKKSQAQPAGVTIEYLGHTSFLFTGDGVGILVNPYQSLGCTAGYSLPNITPDLVLISSQLLDEGAYSKVPGNPQVLTEPGAYNIKGISFQGITTPHDRDGGKRFGNNIVWRWTQGGVKILHLGGAAAPIELEQKILMGSPDVALIPTGGGPKAYNPQEALQAMQSLKPRVIIPTQYLTAAADKSACELVGVDEFLQLAEGMSIKVLDTNKITIRPVDLPEEGTVIRVLSYVAS</sequence>
<name>A0A941JQN0_9CHRO</name>
<evidence type="ECO:0000313" key="1">
    <source>
        <dbReference type="EMBL" id="MBR8829243.1"/>
    </source>
</evidence>
<reference evidence="1" key="1">
    <citation type="submission" date="2021-02" db="EMBL/GenBank/DDBJ databases">
        <title>Metagenome analyses of Stigonema ocellatum DSM 106950, Chlorogloea purpurea SAG 13.99 and Gomphosphaeria aponina DSM 107014.</title>
        <authorList>
            <person name="Marter P."/>
            <person name="Huang S."/>
        </authorList>
    </citation>
    <scope>NUCLEOTIDE SEQUENCE</scope>
    <source>
        <strain evidence="1">JP213</strain>
    </source>
</reference>
<dbReference type="SUPFAM" id="SSF56281">
    <property type="entry name" value="Metallo-hydrolase/oxidoreductase"/>
    <property type="match status" value="1"/>
</dbReference>
<dbReference type="PANTHER" id="PTHR39189:SF1">
    <property type="entry name" value="UPF0173 METAL-DEPENDENT HYDROLASE YTKL"/>
    <property type="match status" value="1"/>
</dbReference>
<dbReference type="InterPro" id="IPR036866">
    <property type="entry name" value="RibonucZ/Hydroxyglut_hydro"/>
</dbReference>
<proteinExistence type="predicted"/>
<dbReference type="AlphaFoldDB" id="A0A941JQN0"/>
<dbReference type="Gene3D" id="3.60.15.10">
    <property type="entry name" value="Ribonuclease Z/Hydroxyacylglutathione hydrolase-like"/>
    <property type="match status" value="1"/>
</dbReference>
<dbReference type="EMBL" id="JADQBC010000118">
    <property type="protein sequence ID" value="MBR8829243.1"/>
    <property type="molecule type" value="Genomic_DNA"/>
</dbReference>
<accession>A0A941JQN0</accession>